<evidence type="ECO:0000313" key="4">
    <source>
        <dbReference type="Proteomes" id="UP001183390"/>
    </source>
</evidence>
<reference evidence="4" key="1">
    <citation type="submission" date="2023-07" db="EMBL/GenBank/DDBJ databases">
        <title>30 novel species of actinomycetes from the DSMZ collection.</title>
        <authorList>
            <person name="Nouioui I."/>
        </authorList>
    </citation>
    <scope>NUCLEOTIDE SEQUENCE [LARGE SCALE GENOMIC DNA]</scope>
    <source>
        <strain evidence="4">DSM 44743</strain>
    </source>
</reference>
<dbReference type="InterPro" id="IPR000868">
    <property type="entry name" value="Isochorismatase-like_dom"/>
</dbReference>
<dbReference type="InterPro" id="IPR036380">
    <property type="entry name" value="Isochorismatase-like_sf"/>
</dbReference>
<dbReference type="SUPFAM" id="SSF52499">
    <property type="entry name" value="Isochorismatase-like hydrolases"/>
    <property type="match status" value="1"/>
</dbReference>
<evidence type="ECO:0000256" key="1">
    <source>
        <dbReference type="ARBA" id="ARBA00022801"/>
    </source>
</evidence>
<dbReference type="EC" id="3.-.-.-" evidence="3"/>
<name>A0ABU2M2Q9_9ACTN</name>
<feature type="domain" description="Isochorismatase-like" evidence="2">
    <location>
        <begin position="2"/>
        <end position="188"/>
    </location>
</feature>
<dbReference type="CDD" id="cd00431">
    <property type="entry name" value="cysteine_hydrolases"/>
    <property type="match status" value="1"/>
</dbReference>
<dbReference type="InterPro" id="IPR050272">
    <property type="entry name" value="Isochorismatase-like_hydrls"/>
</dbReference>
<gene>
    <name evidence="3" type="ORF">RM479_00690</name>
</gene>
<organism evidence="3 4">
    <name type="scientific">Nocardiopsis lambiniae</name>
    <dbReference type="NCBI Taxonomy" id="3075539"/>
    <lineage>
        <taxon>Bacteria</taxon>
        <taxon>Bacillati</taxon>
        <taxon>Actinomycetota</taxon>
        <taxon>Actinomycetes</taxon>
        <taxon>Streptosporangiales</taxon>
        <taxon>Nocardiopsidaceae</taxon>
        <taxon>Nocardiopsis</taxon>
    </lineage>
</organism>
<dbReference type="Pfam" id="PF00857">
    <property type="entry name" value="Isochorismatase"/>
    <property type="match status" value="1"/>
</dbReference>
<sequence>MLVVDLQRDFADPDRLSWIDAAGRDRVAAAVAGTRRLVERARAAGVRVVWVRLEQDLDEPWDASRWHRGLVDIPRERLVEREPCVADTPGAEWFALAPREDEEVVVKRRYSAFHGTDLARGLYSGGTSWVVVCGLTADCCVDATSRDAFQHGFRVVVTADATASYEEDRQRAAMRALSMHAAVVTTVDDITAHWPTGP</sequence>
<dbReference type="GO" id="GO:0016787">
    <property type="term" value="F:hydrolase activity"/>
    <property type="evidence" value="ECO:0007669"/>
    <property type="project" value="UniProtKB-KW"/>
</dbReference>
<dbReference type="RefSeq" id="WP_311509705.1">
    <property type="nucleotide sequence ID" value="NZ_JAVREP010000001.1"/>
</dbReference>
<evidence type="ECO:0000313" key="3">
    <source>
        <dbReference type="EMBL" id="MDT0326928.1"/>
    </source>
</evidence>
<dbReference type="Gene3D" id="3.40.50.850">
    <property type="entry name" value="Isochorismatase-like"/>
    <property type="match status" value="1"/>
</dbReference>
<proteinExistence type="predicted"/>
<keyword evidence="1 3" id="KW-0378">Hydrolase</keyword>
<dbReference type="PANTHER" id="PTHR43540">
    <property type="entry name" value="PEROXYUREIDOACRYLATE/UREIDOACRYLATE AMIDOHYDROLASE-RELATED"/>
    <property type="match status" value="1"/>
</dbReference>
<evidence type="ECO:0000259" key="2">
    <source>
        <dbReference type="Pfam" id="PF00857"/>
    </source>
</evidence>
<accession>A0ABU2M2Q9</accession>
<comment type="caution">
    <text evidence="3">The sequence shown here is derived from an EMBL/GenBank/DDBJ whole genome shotgun (WGS) entry which is preliminary data.</text>
</comment>
<keyword evidence="4" id="KW-1185">Reference proteome</keyword>
<protein>
    <submittedName>
        <fullName evidence="3">Isochorismatase family cysteine hydrolase</fullName>
        <ecNumber evidence="3">3.-.-.-</ecNumber>
    </submittedName>
</protein>
<dbReference type="EMBL" id="JAVREP010000001">
    <property type="protein sequence ID" value="MDT0326928.1"/>
    <property type="molecule type" value="Genomic_DNA"/>
</dbReference>
<dbReference type="Proteomes" id="UP001183390">
    <property type="component" value="Unassembled WGS sequence"/>
</dbReference>